<dbReference type="PROSITE" id="PS01300">
    <property type="entry name" value="RECR"/>
    <property type="match status" value="1"/>
</dbReference>
<dbReference type="PANTHER" id="PTHR30446:SF0">
    <property type="entry name" value="RECOMBINATION PROTEIN RECR"/>
    <property type="match status" value="1"/>
</dbReference>
<dbReference type="GO" id="GO:0003677">
    <property type="term" value="F:DNA binding"/>
    <property type="evidence" value="ECO:0007669"/>
    <property type="project" value="InterPro"/>
</dbReference>
<dbReference type="InterPro" id="IPR034137">
    <property type="entry name" value="TOPRIM_RecR"/>
</dbReference>
<accession>A0A381XZ52</accession>
<dbReference type="HAMAP" id="MF_00017">
    <property type="entry name" value="RecR"/>
    <property type="match status" value="1"/>
</dbReference>
<dbReference type="PANTHER" id="PTHR30446">
    <property type="entry name" value="RECOMBINATION PROTEIN RECR"/>
    <property type="match status" value="1"/>
</dbReference>
<dbReference type="AlphaFoldDB" id="A0A381XZ52"/>
<evidence type="ECO:0000313" key="8">
    <source>
        <dbReference type="EMBL" id="SVA69437.1"/>
    </source>
</evidence>
<dbReference type="Gene3D" id="3.30.60.80">
    <property type="match status" value="1"/>
</dbReference>
<name>A0A381XZ52_9ZZZZ</name>
<feature type="domain" description="Toprim" evidence="7">
    <location>
        <begin position="81"/>
        <end position="174"/>
    </location>
</feature>
<dbReference type="GO" id="GO:0006281">
    <property type="term" value="P:DNA repair"/>
    <property type="evidence" value="ECO:0007669"/>
    <property type="project" value="UniProtKB-KW"/>
</dbReference>
<gene>
    <name evidence="8" type="ORF">METZ01_LOCUS122291</name>
</gene>
<evidence type="ECO:0000256" key="1">
    <source>
        <dbReference type="ARBA" id="ARBA00022723"/>
    </source>
</evidence>
<evidence type="ECO:0000259" key="7">
    <source>
        <dbReference type="PROSITE" id="PS50880"/>
    </source>
</evidence>
<dbReference type="Gene3D" id="3.40.1360.10">
    <property type="match status" value="1"/>
</dbReference>
<keyword evidence="2" id="KW-0227">DNA damage</keyword>
<reference evidence="8" key="1">
    <citation type="submission" date="2018-05" db="EMBL/GenBank/DDBJ databases">
        <authorList>
            <person name="Lanie J.A."/>
            <person name="Ng W.-L."/>
            <person name="Kazmierczak K.M."/>
            <person name="Andrzejewski T.M."/>
            <person name="Davidsen T.M."/>
            <person name="Wayne K.J."/>
            <person name="Tettelin H."/>
            <person name="Glass J.I."/>
            <person name="Rusch D."/>
            <person name="Podicherti R."/>
            <person name="Tsui H.-C.T."/>
            <person name="Winkler M.E."/>
        </authorList>
    </citation>
    <scope>NUCLEOTIDE SEQUENCE</scope>
</reference>
<organism evidence="8">
    <name type="scientific">marine metagenome</name>
    <dbReference type="NCBI Taxonomy" id="408172"/>
    <lineage>
        <taxon>unclassified sequences</taxon>
        <taxon>metagenomes</taxon>
        <taxon>ecological metagenomes</taxon>
    </lineage>
</organism>
<dbReference type="Pfam" id="PF21176">
    <property type="entry name" value="RecR_HhH"/>
    <property type="match status" value="1"/>
</dbReference>
<evidence type="ECO:0000256" key="6">
    <source>
        <dbReference type="ARBA" id="ARBA00023204"/>
    </source>
</evidence>
<dbReference type="CDD" id="cd01025">
    <property type="entry name" value="TOPRIM_recR"/>
    <property type="match status" value="1"/>
</dbReference>
<dbReference type="EMBL" id="UINC01016728">
    <property type="protein sequence ID" value="SVA69437.1"/>
    <property type="molecule type" value="Genomic_DNA"/>
</dbReference>
<evidence type="ECO:0000256" key="2">
    <source>
        <dbReference type="ARBA" id="ARBA00022763"/>
    </source>
</evidence>
<dbReference type="Pfam" id="PF02132">
    <property type="entry name" value="RecR_ZnF"/>
    <property type="match status" value="1"/>
</dbReference>
<dbReference type="SMART" id="SM00493">
    <property type="entry name" value="TOPRIM"/>
    <property type="match status" value="1"/>
</dbReference>
<evidence type="ECO:0000256" key="5">
    <source>
        <dbReference type="ARBA" id="ARBA00023172"/>
    </source>
</evidence>
<sequence length="197" mass="21772">MNSFPESVNKLIRELSRLPGIGQKTAQRLTFHILKSDQNDVERLARSLMDIKSKTGSCTICGAITETDPCGICSDSKRDDYLICIVEDAQDIYAFEKTNSFRGKYHVLGGVISPLDGIGPDDLNLEKLYSRVESGTEIVLATNPSIEGDTTALYLAKVLTKKKVKITRLARGIPVGSEIEYMDEITLIRAMEGRTIL</sequence>
<evidence type="ECO:0000256" key="4">
    <source>
        <dbReference type="ARBA" id="ARBA00022833"/>
    </source>
</evidence>
<keyword evidence="4" id="KW-0862">Zinc</keyword>
<dbReference type="Pfam" id="PF13662">
    <property type="entry name" value="Toprim_4"/>
    <property type="match status" value="1"/>
</dbReference>
<dbReference type="Gene3D" id="6.10.250.240">
    <property type="match status" value="1"/>
</dbReference>
<protein>
    <recommendedName>
        <fullName evidence="7">Toprim domain-containing protein</fullName>
    </recommendedName>
</protein>
<dbReference type="InterPro" id="IPR000093">
    <property type="entry name" value="DNA_Rcmb_RecR"/>
</dbReference>
<keyword evidence="3" id="KW-0863">Zinc-finger</keyword>
<evidence type="ECO:0000256" key="3">
    <source>
        <dbReference type="ARBA" id="ARBA00022771"/>
    </source>
</evidence>
<dbReference type="GO" id="GO:0008270">
    <property type="term" value="F:zinc ion binding"/>
    <property type="evidence" value="ECO:0007669"/>
    <property type="project" value="UniProtKB-KW"/>
</dbReference>
<dbReference type="InterPro" id="IPR023627">
    <property type="entry name" value="Rcmb_RecR"/>
</dbReference>
<dbReference type="SUPFAM" id="SSF111304">
    <property type="entry name" value="Recombination protein RecR"/>
    <property type="match status" value="1"/>
</dbReference>
<dbReference type="NCBIfam" id="TIGR00615">
    <property type="entry name" value="recR"/>
    <property type="match status" value="1"/>
</dbReference>
<dbReference type="PROSITE" id="PS50880">
    <property type="entry name" value="TOPRIM"/>
    <property type="match status" value="1"/>
</dbReference>
<dbReference type="InterPro" id="IPR006171">
    <property type="entry name" value="TOPRIM_dom"/>
</dbReference>
<keyword evidence="6" id="KW-0234">DNA repair</keyword>
<keyword evidence="5" id="KW-0233">DNA recombination</keyword>
<keyword evidence="1" id="KW-0479">Metal-binding</keyword>
<dbReference type="GO" id="GO:0006310">
    <property type="term" value="P:DNA recombination"/>
    <property type="evidence" value="ECO:0007669"/>
    <property type="project" value="UniProtKB-KW"/>
</dbReference>
<dbReference type="Gene3D" id="1.10.8.420">
    <property type="entry name" value="RecR Domain 1"/>
    <property type="match status" value="1"/>
</dbReference>
<proteinExistence type="inferred from homology"/>
<dbReference type="InterPro" id="IPR015967">
    <property type="entry name" value="Rcmb_RecR_Znf"/>
</dbReference>
<dbReference type="Pfam" id="PF21175">
    <property type="entry name" value="RecR_C"/>
    <property type="match status" value="1"/>
</dbReference>